<comment type="caution">
    <text evidence="1">The sequence shown here is derived from an EMBL/GenBank/DDBJ whole genome shotgun (WGS) entry which is preliminary data.</text>
</comment>
<proteinExistence type="predicted"/>
<evidence type="ECO:0000313" key="2">
    <source>
        <dbReference type="Proteomes" id="UP001234178"/>
    </source>
</evidence>
<reference evidence="1 2" key="1">
    <citation type="journal article" date="2023" name="Nucleic Acids Res.">
        <title>The hologenome of Daphnia magna reveals possible DNA methylation and microbiome-mediated evolution of the host genome.</title>
        <authorList>
            <person name="Chaturvedi A."/>
            <person name="Li X."/>
            <person name="Dhandapani V."/>
            <person name="Marshall H."/>
            <person name="Kissane S."/>
            <person name="Cuenca-Cambronero M."/>
            <person name="Asole G."/>
            <person name="Calvet F."/>
            <person name="Ruiz-Romero M."/>
            <person name="Marangio P."/>
            <person name="Guigo R."/>
            <person name="Rago D."/>
            <person name="Mirbahai L."/>
            <person name="Eastwood N."/>
            <person name="Colbourne J.K."/>
            <person name="Zhou J."/>
            <person name="Mallon E."/>
            <person name="Orsini L."/>
        </authorList>
    </citation>
    <scope>NUCLEOTIDE SEQUENCE [LARGE SCALE GENOMIC DNA]</scope>
    <source>
        <strain evidence="1">LRV0_1</strain>
    </source>
</reference>
<protein>
    <submittedName>
        <fullName evidence="1">Uncharacterized protein</fullName>
    </submittedName>
</protein>
<sequence>MSEFKQSFAVLLSFYSYDVVAENKTKGMDWLKAIVQINIKLIPGTTTELILLINGWVQSCDSFRFVSWPAKAVEISLAIYIHQRQQRRINFLQVFFEYEELPAANEFEHEVEKLQSLMFQILSRDKDTNNYASILTLVCATDEFHGGFERTSSNKWPSMIASDVISETISGREIIEIAAGIRVRLQRATSNCKCNSERQNRYA</sequence>
<gene>
    <name evidence="1" type="ORF">OUZ56_020624</name>
</gene>
<organism evidence="1 2">
    <name type="scientific">Daphnia magna</name>
    <dbReference type="NCBI Taxonomy" id="35525"/>
    <lineage>
        <taxon>Eukaryota</taxon>
        <taxon>Metazoa</taxon>
        <taxon>Ecdysozoa</taxon>
        <taxon>Arthropoda</taxon>
        <taxon>Crustacea</taxon>
        <taxon>Branchiopoda</taxon>
        <taxon>Diplostraca</taxon>
        <taxon>Cladocera</taxon>
        <taxon>Anomopoda</taxon>
        <taxon>Daphniidae</taxon>
        <taxon>Daphnia</taxon>
    </lineage>
</organism>
<dbReference type="Proteomes" id="UP001234178">
    <property type="component" value="Unassembled WGS sequence"/>
</dbReference>
<evidence type="ECO:0000313" key="1">
    <source>
        <dbReference type="EMBL" id="KAK4011507.1"/>
    </source>
</evidence>
<keyword evidence="2" id="KW-1185">Reference proteome</keyword>
<dbReference type="EMBL" id="JAOYFB010000003">
    <property type="protein sequence ID" value="KAK4011507.1"/>
    <property type="molecule type" value="Genomic_DNA"/>
</dbReference>
<accession>A0ABQ9ZEZ5</accession>
<name>A0ABQ9ZEZ5_9CRUS</name>